<dbReference type="OMA" id="NIETEMW"/>
<evidence type="ECO:0000256" key="2">
    <source>
        <dbReference type="ARBA" id="ARBA00022692"/>
    </source>
</evidence>
<dbReference type="GO" id="GO:0005886">
    <property type="term" value="C:plasma membrane"/>
    <property type="evidence" value="ECO:0007669"/>
    <property type="project" value="TreeGrafter"/>
</dbReference>
<feature type="disulfide bond" evidence="9">
    <location>
        <begin position="79"/>
        <end position="100"/>
    </location>
</feature>
<dbReference type="GeneTree" id="ENSGT00530000063822"/>
<dbReference type="InterPro" id="IPR000538">
    <property type="entry name" value="Link_dom"/>
</dbReference>
<dbReference type="GO" id="GO:0007155">
    <property type="term" value="P:cell adhesion"/>
    <property type="evidence" value="ECO:0007669"/>
    <property type="project" value="InterPro"/>
</dbReference>
<organism evidence="12 13">
    <name type="scientific">Amphilophus citrinellus</name>
    <name type="common">Midas cichlid</name>
    <name type="synonym">Cichlasoma citrinellum</name>
    <dbReference type="NCBI Taxonomy" id="61819"/>
    <lineage>
        <taxon>Eukaryota</taxon>
        <taxon>Metazoa</taxon>
        <taxon>Chordata</taxon>
        <taxon>Craniata</taxon>
        <taxon>Vertebrata</taxon>
        <taxon>Euteleostomi</taxon>
        <taxon>Actinopterygii</taxon>
        <taxon>Neopterygii</taxon>
        <taxon>Teleostei</taxon>
        <taxon>Neoteleostei</taxon>
        <taxon>Acanthomorphata</taxon>
        <taxon>Ovalentaria</taxon>
        <taxon>Cichlomorphae</taxon>
        <taxon>Cichliformes</taxon>
        <taxon>Cichlidae</taxon>
        <taxon>New World cichlids</taxon>
        <taxon>Cichlasomatinae</taxon>
        <taxon>Heroini</taxon>
        <taxon>Amphilophus</taxon>
    </lineage>
</organism>
<dbReference type="Ensembl" id="ENSACIT00000010158.1">
    <property type="protein sequence ID" value="ENSACIP00000009869.1"/>
    <property type="gene ID" value="ENSACIG00000007741.1"/>
</dbReference>
<feature type="region of interest" description="Disordered" evidence="10">
    <location>
        <begin position="131"/>
        <end position="209"/>
    </location>
</feature>
<dbReference type="PROSITE" id="PS01241">
    <property type="entry name" value="LINK_1"/>
    <property type="match status" value="1"/>
</dbReference>
<dbReference type="STRING" id="61819.ENSACIP00000009869"/>
<keyword evidence="4" id="KW-1133">Transmembrane helix</keyword>
<reference evidence="12" key="1">
    <citation type="submission" date="2025-08" db="UniProtKB">
        <authorList>
            <consortium name="Ensembl"/>
        </authorList>
    </citation>
    <scope>IDENTIFICATION</scope>
</reference>
<protein>
    <recommendedName>
        <fullName evidence="11">Link domain-containing protein</fullName>
    </recommendedName>
</protein>
<keyword evidence="13" id="KW-1185">Reference proteome</keyword>
<evidence type="ECO:0000313" key="13">
    <source>
        <dbReference type="Proteomes" id="UP000261340"/>
    </source>
</evidence>
<comment type="subcellular location">
    <subcellularLocation>
        <location evidence="1">Membrane</location>
        <topology evidence="1">Single-pass membrane protein</topology>
    </subcellularLocation>
</comment>
<dbReference type="PANTHER" id="PTHR10225">
    <property type="entry name" value="HYALURONAN RECEPTOR"/>
    <property type="match status" value="1"/>
</dbReference>
<dbReference type="Pfam" id="PF00193">
    <property type="entry name" value="Xlink"/>
    <property type="match status" value="1"/>
</dbReference>
<dbReference type="InterPro" id="IPR043210">
    <property type="entry name" value="CD44_antigen-like"/>
</dbReference>
<keyword evidence="5" id="KW-0472">Membrane</keyword>
<dbReference type="Gene3D" id="3.10.100.10">
    <property type="entry name" value="Mannose-Binding Protein A, subunit A"/>
    <property type="match status" value="1"/>
</dbReference>
<dbReference type="InterPro" id="IPR016187">
    <property type="entry name" value="CTDL_fold"/>
</dbReference>
<dbReference type="SUPFAM" id="SSF56436">
    <property type="entry name" value="C-type lectin-like"/>
    <property type="match status" value="1"/>
</dbReference>
<evidence type="ECO:0000256" key="5">
    <source>
        <dbReference type="ARBA" id="ARBA00023136"/>
    </source>
</evidence>
<feature type="domain" description="Link" evidence="11">
    <location>
        <begin position="34"/>
        <end position="124"/>
    </location>
</feature>
<dbReference type="Proteomes" id="UP000261340">
    <property type="component" value="Unplaced"/>
</dbReference>
<evidence type="ECO:0000256" key="7">
    <source>
        <dbReference type="ARBA" id="ARBA00023170"/>
    </source>
</evidence>
<feature type="compositionally biased region" description="Low complexity" evidence="10">
    <location>
        <begin position="172"/>
        <end position="186"/>
    </location>
</feature>
<accession>A0A3Q0RCF9</accession>
<dbReference type="GO" id="GO:0004888">
    <property type="term" value="F:transmembrane signaling receptor activity"/>
    <property type="evidence" value="ECO:0007669"/>
    <property type="project" value="TreeGrafter"/>
</dbReference>
<keyword evidence="2" id="KW-0812">Transmembrane</keyword>
<dbReference type="PRINTS" id="PR01265">
    <property type="entry name" value="LINKMODULE"/>
</dbReference>
<keyword evidence="8" id="KW-0325">Glycoprotein</keyword>
<evidence type="ECO:0000256" key="4">
    <source>
        <dbReference type="ARBA" id="ARBA00022989"/>
    </source>
</evidence>
<evidence type="ECO:0000256" key="3">
    <source>
        <dbReference type="ARBA" id="ARBA00022729"/>
    </source>
</evidence>
<keyword evidence="7" id="KW-0675">Receptor</keyword>
<evidence type="ECO:0000256" key="1">
    <source>
        <dbReference type="ARBA" id="ARBA00004167"/>
    </source>
</evidence>
<evidence type="ECO:0000256" key="6">
    <source>
        <dbReference type="ARBA" id="ARBA00023157"/>
    </source>
</evidence>
<evidence type="ECO:0000256" key="8">
    <source>
        <dbReference type="ARBA" id="ARBA00023180"/>
    </source>
</evidence>
<evidence type="ECO:0000259" key="11">
    <source>
        <dbReference type="PROSITE" id="PS50963"/>
    </source>
</evidence>
<reference evidence="12" key="2">
    <citation type="submission" date="2025-09" db="UniProtKB">
        <authorList>
            <consortium name="Ensembl"/>
        </authorList>
    </citation>
    <scope>IDENTIFICATION</scope>
</reference>
<evidence type="ECO:0000256" key="9">
    <source>
        <dbReference type="PROSITE-ProRule" id="PRU00323"/>
    </source>
</evidence>
<name>A0A3Q0RCF9_AMPCI</name>
<feature type="compositionally biased region" description="Low complexity" evidence="10">
    <location>
        <begin position="131"/>
        <end position="161"/>
    </location>
</feature>
<keyword evidence="6 9" id="KW-1015">Disulfide bond</keyword>
<dbReference type="PANTHER" id="PTHR10225:SF2">
    <property type="entry name" value="LYMPHATIC VESSEL ENDOTHELIAL HYALURONIC ACID RECEPTOR 1"/>
    <property type="match status" value="1"/>
</dbReference>
<evidence type="ECO:0000313" key="12">
    <source>
        <dbReference type="Ensembl" id="ENSACIP00000009869.1"/>
    </source>
</evidence>
<proteinExistence type="predicted"/>
<dbReference type="GO" id="GO:0005540">
    <property type="term" value="F:hyaluronic acid binding"/>
    <property type="evidence" value="ECO:0007669"/>
    <property type="project" value="InterPro"/>
</dbReference>
<keyword evidence="3" id="KW-0732">Signal</keyword>
<dbReference type="AlphaFoldDB" id="A0A3Q0RCF9"/>
<comment type="caution">
    <text evidence="9">Lacks conserved residue(s) required for the propagation of feature annotation.</text>
</comment>
<evidence type="ECO:0000256" key="10">
    <source>
        <dbReference type="SAM" id="MobiDB-lite"/>
    </source>
</evidence>
<sequence>MVSSFSVRIIIRSMWISFDKYLFSFFRSSYRATGVFLLIEGQTYTLNFTSASDACLSLNVTIATEIQMTKAVQNGLETCKYGWIAEQTAVIPRISSITNCGAGQTGLVKWKAPANKLFGVFCFNASDLETTASPQSSTSSTPPTALTRTSTSSTPSVASTTKPMSSTKKPITTKPPQSTPSASASAVPIETSQSAGISSSPPPSLTTFSTPVPVSLPPLTTSKPSALTFIFTASTHAFNFPVSSESLLPQPESTAKPSLEGMFFSFYDTVSFFIVSFI</sequence>
<dbReference type="PROSITE" id="PS50963">
    <property type="entry name" value="LINK_2"/>
    <property type="match status" value="1"/>
</dbReference>
<dbReference type="SMART" id="SM00445">
    <property type="entry name" value="LINK"/>
    <property type="match status" value="1"/>
</dbReference>
<dbReference type="InterPro" id="IPR016186">
    <property type="entry name" value="C-type_lectin-like/link_sf"/>
</dbReference>